<feature type="repeat" description="WD" evidence="3">
    <location>
        <begin position="753"/>
        <end position="795"/>
    </location>
</feature>
<proteinExistence type="inferred from homology"/>
<accession>A0A2P4ZHK7</accession>
<dbReference type="CDD" id="cd00200">
    <property type="entry name" value="WD40"/>
    <property type="match status" value="1"/>
</dbReference>
<dbReference type="Pfam" id="PF00011">
    <property type="entry name" value="HSP20"/>
    <property type="match status" value="1"/>
</dbReference>
<dbReference type="RefSeq" id="XP_024405183.1">
    <property type="nucleotide sequence ID" value="XM_024550095.1"/>
</dbReference>
<dbReference type="EMBL" id="JPDN02000027">
    <property type="protein sequence ID" value="PON23776.1"/>
    <property type="molecule type" value="Genomic_DNA"/>
</dbReference>
<protein>
    <recommendedName>
        <fullName evidence="11">SHSP domain-containing protein</fullName>
    </recommendedName>
</protein>
<dbReference type="PROSITE" id="PS50082">
    <property type="entry name" value="WD_REPEATS_2"/>
    <property type="match status" value="5"/>
</dbReference>
<evidence type="ECO:0000313" key="10">
    <source>
        <dbReference type="Proteomes" id="UP000054821"/>
    </source>
</evidence>
<feature type="compositionally biased region" description="Low complexity" evidence="6">
    <location>
        <begin position="21"/>
        <end position="32"/>
    </location>
</feature>
<feature type="repeat" description="WD" evidence="3">
    <location>
        <begin position="838"/>
        <end position="879"/>
    </location>
</feature>
<keyword evidence="1 3" id="KW-0853">WD repeat</keyword>
<dbReference type="SUPFAM" id="SSF50978">
    <property type="entry name" value="WD40 repeat-like"/>
    <property type="match status" value="1"/>
</dbReference>
<dbReference type="AlphaFoldDB" id="A0A2P4ZHK7"/>
<dbReference type="InterPro" id="IPR027417">
    <property type="entry name" value="P-loop_NTPase"/>
</dbReference>
<feature type="repeat" description="WD" evidence="3">
    <location>
        <begin position="710"/>
        <end position="752"/>
    </location>
</feature>
<dbReference type="PANTHER" id="PTHR19848">
    <property type="entry name" value="WD40 REPEAT PROTEIN"/>
    <property type="match status" value="1"/>
</dbReference>
<feature type="repeat" description="WD" evidence="3">
    <location>
        <begin position="668"/>
        <end position="709"/>
    </location>
</feature>
<dbReference type="InterPro" id="IPR056884">
    <property type="entry name" value="NPHP3-like_N"/>
</dbReference>
<evidence type="ECO:0000259" key="8">
    <source>
        <dbReference type="PROSITE" id="PS50837"/>
    </source>
</evidence>
<dbReference type="Gene3D" id="2.130.10.10">
    <property type="entry name" value="YVTN repeat-like/Quinoprotein amine dehydrogenase"/>
    <property type="match status" value="2"/>
</dbReference>
<dbReference type="Pfam" id="PF24883">
    <property type="entry name" value="NPHP3_N"/>
    <property type="match status" value="1"/>
</dbReference>
<dbReference type="Gene3D" id="3.40.50.300">
    <property type="entry name" value="P-loop containing nucleotide triphosphate hydrolases"/>
    <property type="match status" value="1"/>
</dbReference>
<dbReference type="InterPro" id="IPR002068">
    <property type="entry name" value="A-crystallin/Hsp20_dom"/>
</dbReference>
<dbReference type="Pfam" id="PF00400">
    <property type="entry name" value="WD40"/>
    <property type="match status" value="4"/>
</dbReference>
<evidence type="ECO:0008006" key="11">
    <source>
        <dbReference type="Google" id="ProtNLM"/>
    </source>
</evidence>
<dbReference type="InterPro" id="IPR008978">
    <property type="entry name" value="HSP20-like_chaperone"/>
</dbReference>
<sequence length="1260" mass="140745">MEQLRWLTGMSRNEDLPEWDSPSPTTPTAGSSEHTSLTAYSEETDVALNHNAGANRRTIYDPVADPSNRSCLKALQTTDPREHKERIEKSSGGLFRDSCSWILDNADFKQWYCHPRSNLLWIKGNPGKGKTMLLCSIIDGLNSTAESENQQACTLSYFYCQASDFRTNNAAAVLRGLMYMLIDRQPMLLSHARRTYDRVGDQLFKNSNWGALSKIFSAIVQDRRLINTFIIIDALDECTADRDLLIDLIARVSAATPEVKWLVSSRNMSDIEEGFTMAHKLEISLELNDRSIFAALGLYVQHKVVELAKGKGYSNELQNSIYGYICRGAKSSFLWVALVCQDIATIPKHSYILPRLAEFPTGTDALYTYMLDQICISKKSKLCLHILAVTSAVYRPITIDELSSLVSTPGGSLEEETLVQAIEICSSFLTIHQRTILFIHPSAKDFLLERAANTVFASGMEHIHYIVFSQSLQVLQKTLRRDIYGLNVPGFPIDQVKRPDPDPLAAARYPCVFWARHLLDSIKFVRQHGDLSDGGKVDTFLRTKFLYWLESLSLLGSLPEGAFSISRLHHVLRKKAKSSYFSEACSDNTYTEPGNSQLADLVRHAHIFITHHMVPIQSSPLQVYASALVFTPANTPIKNLFRYEEPGWIVPKPNTDDKERIPGGVQALKGISEQIDSMVFSPDGALLASVSIDGAVQIWNLETGRCLQTLHVHLDSVYSVTFCPTSSTLIISGREDNSIQVWDTLTNQMLQTLKGHNDAICAISFSPNNNDLLASGSWDHTVRIWDLAASSCLQTLKGHDGDVCAIAFSPDGVRLASGSSDCTIKIWDPVNNLCLQTLRRYNVVSTAITFTADGTKLVSALDGDDVAIWDVATGQCLHKAFVGAPLRKLNFDVTGSLLHTDRGTISVDFSNNAKVWKDYGHFWNTVLVVSQPPHTDFNLTFSTIKRWWERHNRVTLTQCYSRNVHATQASDVSRTLERRLQTHLSMYKEVLRQPLRLDSSLIINHNNQNKSISYYMQNCKAPLRNILSRNSRTLKPSSLRPLTTTPRKMSLFQRNFYPPEASFTPLFRLLEDFDNYSRQDNGTTPGRPTGLAHWQPKFDVRETDSAYELHGELPGMSKENVSIEFTDSQTLHIKGKVERTYSSGTSPAGALEGKSNAGAITEGKEGQSKSTSHKPTVEDATEEGTPKEGEGQVATTSEEKKPADSAKYWLTERSVGQFSRTFNFPARVDQDNVSANFKDGILSITVPKAAKHEPRRIAVN</sequence>
<evidence type="ECO:0000256" key="5">
    <source>
        <dbReference type="RuleBase" id="RU003616"/>
    </source>
</evidence>
<dbReference type="PROSITE" id="PS50294">
    <property type="entry name" value="WD_REPEATS_REGION"/>
    <property type="match status" value="4"/>
</dbReference>
<dbReference type="STRING" id="398673.A0A2P4ZHK7"/>
<evidence type="ECO:0000256" key="1">
    <source>
        <dbReference type="ARBA" id="ARBA00022574"/>
    </source>
</evidence>
<keyword evidence="2" id="KW-0677">Repeat</keyword>
<dbReference type="SUPFAM" id="SSF49764">
    <property type="entry name" value="HSP20-like chaperones"/>
    <property type="match status" value="1"/>
</dbReference>
<dbReference type="GeneID" id="29988087"/>
<dbReference type="CDD" id="cd06464">
    <property type="entry name" value="ACD_sHsps-like"/>
    <property type="match status" value="1"/>
</dbReference>
<evidence type="ECO:0000256" key="2">
    <source>
        <dbReference type="ARBA" id="ARBA00022737"/>
    </source>
</evidence>
<evidence type="ECO:0000256" key="4">
    <source>
        <dbReference type="PROSITE-ProRule" id="PRU00285"/>
    </source>
</evidence>
<keyword evidence="10" id="KW-1185">Reference proteome</keyword>
<gene>
    <name evidence="9" type="ORF">TGAM01_v207423</name>
</gene>
<evidence type="ECO:0000259" key="7">
    <source>
        <dbReference type="PROSITE" id="PS01031"/>
    </source>
</evidence>
<dbReference type="InterPro" id="IPR020472">
    <property type="entry name" value="WD40_PAC1"/>
</dbReference>
<dbReference type="PRINTS" id="PR00320">
    <property type="entry name" value="GPROTEINBRPT"/>
</dbReference>
<dbReference type="PROSITE" id="PS01031">
    <property type="entry name" value="SHSP"/>
    <property type="match status" value="1"/>
</dbReference>
<dbReference type="PROSITE" id="PS00678">
    <property type="entry name" value="WD_REPEATS_1"/>
    <property type="match status" value="2"/>
</dbReference>
<evidence type="ECO:0000256" key="6">
    <source>
        <dbReference type="SAM" id="MobiDB-lite"/>
    </source>
</evidence>
<feature type="domain" description="SHSP" evidence="7">
    <location>
        <begin position="1089"/>
        <end position="1260"/>
    </location>
</feature>
<organism evidence="9 10">
    <name type="scientific">Trichoderma gamsii</name>
    <dbReference type="NCBI Taxonomy" id="398673"/>
    <lineage>
        <taxon>Eukaryota</taxon>
        <taxon>Fungi</taxon>
        <taxon>Dikarya</taxon>
        <taxon>Ascomycota</taxon>
        <taxon>Pezizomycotina</taxon>
        <taxon>Sordariomycetes</taxon>
        <taxon>Hypocreomycetidae</taxon>
        <taxon>Hypocreales</taxon>
        <taxon>Hypocreaceae</taxon>
        <taxon>Trichoderma</taxon>
    </lineage>
</organism>
<dbReference type="Proteomes" id="UP000054821">
    <property type="component" value="Unassembled WGS sequence"/>
</dbReference>
<feature type="domain" description="NACHT" evidence="8">
    <location>
        <begin position="118"/>
        <end position="266"/>
    </location>
</feature>
<dbReference type="InterPro" id="IPR001680">
    <property type="entry name" value="WD40_rpt"/>
</dbReference>
<dbReference type="InterPro" id="IPR015943">
    <property type="entry name" value="WD40/YVTN_repeat-like_dom_sf"/>
</dbReference>
<comment type="similarity">
    <text evidence="4 5">Belongs to the small heat shock protein (HSP20) family.</text>
</comment>
<dbReference type="Gene3D" id="2.60.40.790">
    <property type="match status" value="1"/>
</dbReference>
<feature type="region of interest" description="Disordered" evidence="6">
    <location>
        <begin position="1"/>
        <end position="39"/>
    </location>
</feature>
<feature type="region of interest" description="Disordered" evidence="6">
    <location>
        <begin position="1139"/>
        <end position="1205"/>
    </location>
</feature>
<reference evidence="9 10" key="1">
    <citation type="journal article" date="2016" name="Genome Announc.">
        <title>Draft Whole-Genome Sequence of Trichoderma gamsii T6085, a Promising Biocontrol Agent of Fusarium Head Blight on Wheat.</title>
        <authorList>
            <person name="Baroncelli R."/>
            <person name="Zapparata A."/>
            <person name="Piaggeschi G."/>
            <person name="Sarrocco S."/>
            <person name="Vannacci G."/>
        </authorList>
    </citation>
    <scope>NUCLEOTIDE SEQUENCE [LARGE SCALE GENOMIC DNA]</scope>
    <source>
        <strain evidence="9 10">T6085</strain>
    </source>
</reference>
<name>A0A2P4ZHK7_9HYPO</name>
<evidence type="ECO:0000256" key="3">
    <source>
        <dbReference type="PROSITE-ProRule" id="PRU00221"/>
    </source>
</evidence>
<comment type="caution">
    <text evidence="9">The sequence shown here is derived from an EMBL/GenBank/DDBJ whole genome shotgun (WGS) entry which is preliminary data.</text>
</comment>
<dbReference type="InterPro" id="IPR019775">
    <property type="entry name" value="WD40_repeat_CS"/>
</dbReference>
<dbReference type="PROSITE" id="PS50837">
    <property type="entry name" value="NACHT"/>
    <property type="match status" value="1"/>
</dbReference>
<evidence type="ECO:0000313" key="9">
    <source>
        <dbReference type="EMBL" id="PON23776.1"/>
    </source>
</evidence>
<dbReference type="SMART" id="SM00320">
    <property type="entry name" value="WD40"/>
    <property type="match status" value="5"/>
</dbReference>
<dbReference type="PANTHER" id="PTHR19848:SF8">
    <property type="entry name" value="F-BOX AND WD REPEAT DOMAIN CONTAINING 7"/>
    <property type="match status" value="1"/>
</dbReference>
<dbReference type="InterPro" id="IPR036322">
    <property type="entry name" value="WD40_repeat_dom_sf"/>
</dbReference>
<feature type="repeat" description="WD" evidence="3">
    <location>
        <begin position="796"/>
        <end position="828"/>
    </location>
</feature>
<dbReference type="InterPro" id="IPR007111">
    <property type="entry name" value="NACHT_NTPase"/>
</dbReference>